<dbReference type="PANTHER" id="PTHR43178:SF5">
    <property type="entry name" value="LIPOAMIDE ACYLTRANSFERASE COMPONENT OF BRANCHED-CHAIN ALPHA-KETO ACID DEHYDROGENASE COMPLEX, MITOCHONDRIAL"/>
    <property type="match status" value="1"/>
</dbReference>
<evidence type="ECO:0000256" key="13">
    <source>
        <dbReference type="PROSITE-ProRule" id="PRU00175"/>
    </source>
</evidence>
<dbReference type="CDD" id="cd16500">
    <property type="entry name" value="RING-HC_CARP"/>
    <property type="match status" value="1"/>
</dbReference>
<dbReference type="PROSITE" id="PS51826">
    <property type="entry name" value="PSBD"/>
    <property type="match status" value="1"/>
</dbReference>
<dbReference type="InterPro" id="IPR036249">
    <property type="entry name" value="Thioredoxin-like_sf"/>
</dbReference>
<feature type="region of interest" description="Disordered" evidence="14">
    <location>
        <begin position="426"/>
        <end position="552"/>
    </location>
</feature>
<dbReference type="PROSITE" id="PS00189">
    <property type="entry name" value="LIPOYL"/>
    <property type="match status" value="1"/>
</dbReference>
<evidence type="ECO:0000259" key="16">
    <source>
        <dbReference type="PROSITE" id="PS50178"/>
    </source>
</evidence>
<keyword evidence="4" id="KW-0479">Metal-binding</keyword>
<dbReference type="InterPro" id="IPR011011">
    <property type="entry name" value="Znf_FYVE_PHD"/>
</dbReference>
<evidence type="ECO:0000256" key="5">
    <source>
        <dbReference type="ARBA" id="ARBA00022771"/>
    </source>
</evidence>
<proteinExistence type="inferred from homology"/>
<dbReference type="InterPro" id="IPR000089">
    <property type="entry name" value="Biotin_lipoyl"/>
</dbReference>
<reference evidence="19 20" key="1">
    <citation type="submission" date="2024-04" db="EMBL/GenBank/DDBJ databases">
        <title>genome sequences of Mucor flavus KT1a and Helicostylum pulchrum KT1b strains isolated from the surface of a dry-aged beef.</title>
        <authorList>
            <person name="Toyotome T."/>
            <person name="Hosono M."/>
            <person name="Torimaru M."/>
            <person name="Fukuda K."/>
            <person name="Mikami N."/>
        </authorList>
    </citation>
    <scope>NUCLEOTIDE SEQUENCE [LARGE SCALE GENOMIC DNA]</scope>
    <source>
        <strain evidence="19 20">KT1a</strain>
    </source>
</reference>
<dbReference type="Gene3D" id="3.40.30.10">
    <property type="entry name" value="Glutaredoxin"/>
    <property type="match status" value="1"/>
</dbReference>
<dbReference type="Gene3D" id="4.10.320.10">
    <property type="entry name" value="E3-binding domain"/>
    <property type="match status" value="1"/>
</dbReference>
<comment type="similarity">
    <text evidence="2">Belongs to the 2-oxoacid dehydrogenase family.</text>
</comment>
<dbReference type="InterPro" id="IPR023213">
    <property type="entry name" value="CAT-like_dom_sf"/>
</dbReference>
<evidence type="ECO:0000259" key="17">
    <source>
        <dbReference type="PROSITE" id="PS50968"/>
    </source>
</evidence>
<evidence type="ECO:0000256" key="3">
    <source>
        <dbReference type="ARBA" id="ARBA00022679"/>
    </source>
</evidence>
<comment type="cofactor">
    <cofactor evidence="1">
        <name>(R)-lipoate</name>
        <dbReference type="ChEBI" id="CHEBI:83088"/>
    </cofactor>
</comment>
<sequence>MKWLSNCINRLYSSSCTNELATPASMLPPMDIQELSPVVAIDCKGCIKPCAQHPAVPPHLNIDQSKPLHNTVPPYAIHIIIMTGQTDWPSHIEDQGLAQSLIEAIRKRKNLDHRAFETRYHPAYFGNTAASDSAEENQRVIVTNSSLPSTYSTLSRAQDIILLPDSIIISNVTPKRVDALLDYVFGKPCFQAFSTYPCPFASLILVCGHGNKDRRCGTVGPMLQNALKQAAAKEEEGTTQVALVSHLGGHAFAGNLVVYTHHGRRAIWYGRVTPCYCKDIVENTLDDDKVIEDLVREHFGPGGVFAIPTLKPSNATKNCFECGTSFSLFKQKYHCRNCGNVVCNSCSDHKHALKKFGYENPVRCCITCDKLINMQNMTSNELSKLPPKTLKEYIHAYNLPFKSAIEKSDLVRIIFNTRPISNENETYYRKHRTKQPNHNEDGGSMFSFAGVMQDIFSPPAPSNRPVQGEEHSRRQQEQARRQREEQEAQARGLREEQEEQARRQREERENQARRQHQEQQRRQRTQSTSPNPLANASPPPVRPSSQPQSSNDNVLSLHDLIKNKIDPASLSVRTLKSILKTNYVKQSHVIEKSELVKLVVRLIDQHRAEIEASKDESSANEDSLCRVCFDRQQNCVFLDCGHMATCIECAKKLSETRNECPICREPILKLVHVFRSVIVNPSFYREMGLILHLQAEKHVLVSIQLDIILEKAENKQAAPCMTERRLPIMTPLLSRLVRTKYSHSKFVLNKSVRSFHSSLYNFGAIKPFLLADIGEGITECEIVQWFVKPGQTVAEFDKICEVQSDKASVEISSRYAGNITKIHYDVNQVAKVGSALVDIETEEEDDNEEVVNTATDATAPAAVPVVGSSSYITLWETPAVRRLLHEYGLNVKDLSGSGKNGRVLKGDVLSLIKSNSGAYNNSNAFVYHKKVYEMKKHVIKIVEADVDGAVPLTAIQKAMFKTMTKSLAIPQLGFKDEIDLNSTSEYKNALNAYIAGNPDLYEFKKISYLPIFIKCLSLSLSFFPIMNAQITENAGVPLINYRHVHNIGVAMDTPQGLIVPNIKNVQQKTIFEIASEIHRLTQLAKRGAIPLSDLKGGTITLSNIGSIGGTYANPIIVSNESAIVALGSARKLPRFAEGSNTMVAKQIMPVSWSADHRVIDGATMAQFSNTWKSFIENPALLASKLH</sequence>
<dbReference type="Pfam" id="PF00364">
    <property type="entry name" value="Biotin_lipoyl"/>
    <property type="match status" value="1"/>
</dbReference>
<dbReference type="CDD" id="cd06849">
    <property type="entry name" value="lipoyl_domain"/>
    <property type="match status" value="1"/>
</dbReference>
<dbReference type="Pfam" id="PF02817">
    <property type="entry name" value="E3_binding"/>
    <property type="match status" value="1"/>
</dbReference>
<feature type="domain" description="RING-type" evidence="15">
    <location>
        <begin position="625"/>
        <end position="664"/>
    </location>
</feature>
<dbReference type="SUPFAM" id="SSF52777">
    <property type="entry name" value="CoA-dependent acyltransferases"/>
    <property type="match status" value="1"/>
</dbReference>
<dbReference type="InterPro" id="IPR001078">
    <property type="entry name" value="2-oxoacid_DH_actylTfrase"/>
</dbReference>
<dbReference type="Gene3D" id="3.30.559.10">
    <property type="entry name" value="Chloramphenicol acetyltransferase-like domain"/>
    <property type="match status" value="1"/>
</dbReference>
<dbReference type="SUPFAM" id="SSF57903">
    <property type="entry name" value="FYVE/PHD zinc finger"/>
    <property type="match status" value="1"/>
</dbReference>
<feature type="compositionally biased region" description="Low complexity" evidence="14">
    <location>
        <begin position="525"/>
        <end position="536"/>
    </location>
</feature>
<dbReference type="Gene3D" id="3.30.40.10">
    <property type="entry name" value="Zinc/RING finger domain, C3HC4 (zinc finger)"/>
    <property type="match status" value="2"/>
</dbReference>
<keyword evidence="7" id="KW-0862">Zinc</keyword>
<feature type="compositionally biased region" description="Basic and acidic residues" evidence="14">
    <location>
        <begin position="467"/>
        <end position="521"/>
    </location>
</feature>
<dbReference type="EC" id="2.3.1.168" evidence="10"/>
<dbReference type="PROSITE" id="PS50089">
    <property type="entry name" value="ZF_RING_2"/>
    <property type="match status" value="1"/>
</dbReference>
<keyword evidence="20" id="KW-1185">Reference proteome</keyword>
<accession>A0ABP9Z6Y4</accession>
<keyword evidence="3" id="KW-0808">Transferase</keyword>
<dbReference type="SUPFAM" id="SSF51230">
    <property type="entry name" value="Single hybrid motif"/>
    <property type="match status" value="1"/>
</dbReference>
<dbReference type="SMART" id="SM00184">
    <property type="entry name" value="RING"/>
    <property type="match status" value="1"/>
</dbReference>
<dbReference type="InterPro" id="IPR004167">
    <property type="entry name" value="PSBD"/>
</dbReference>
<dbReference type="PROSITE" id="PS50178">
    <property type="entry name" value="ZF_FYVE"/>
    <property type="match status" value="1"/>
</dbReference>
<dbReference type="PANTHER" id="PTHR43178">
    <property type="entry name" value="DIHYDROLIPOAMIDE ACETYLTRANSFERASE COMPONENT OF PYRUVATE DEHYDROGENASE COMPLEX"/>
    <property type="match status" value="1"/>
</dbReference>
<evidence type="ECO:0000313" key="20">
    <source>
        <dbReference type="Proteomes" id="UP001473302"/>
    </source>
</evidence>
<dbReference type="SUPFAM" id="SSF52833">
    <property type="entry name" value="Thioredoxin-like"/>
    <property type="match status" value="1"/>
</dbReference>
<dbReference type="Pfam" id="PF13920">
    <property type="entry name" value="zf-C3HC4_3"/>
    <property type="match status" value="1"/>
</dbReference>
<dbReference type="Pfam" id="PF00198">
    <property type="entry name" value="2-oxoacid_dh"/>
    <property type="match status" value="1"/>
</dbReference>
<evidence type="ECO:0000256" key="12">
    <source>
        <dbReference type="ARBA" id="ARBA00042008"/>
    </source>
</evidence>
<name>A0ABP9Z6Y4_9FUNG</name>
<dbReference type="SUPFAM" id="SSF57850">
    <property type="entry name" value="RING/U-box"/>
    <property type="match status" value="1"/>
</dbReference>
<evidence type="ECO:0000256" key="8">
    <source>
        <dbReference type="ARBA" id="ARBA00022946"/>
    </source>
</evidence>
<dbReference type="EMBL" id="BAABUK010000023">
    <property type="protein sequence ID" value="GAA5814831.1"/>
    <property type="molecule type" value="Genomic_DNA"/>
</dbReference>
<feature type="domain" description="FYVE-type" evidence="16">
    <location>
        <begin position="313"/>
        <end position="373"/>
    </location>
</feature>
<dbReference type="Pfam" id="PF06999">
    <property type="entry name" value="Suc_Fer-like"/>
    <property type="match status" value="1"/>
</dbReference>
<protein>
    <recommendedName>
        <fullName evidence="11">Lipoamide acyltransferase component of branched-chain alpha-keto acid dehydrogenase complex, mitochondrial</fullName>
        <ecNumber evidence="10">2.3.1.168</ecNumber>
    </recommendedName>
    <alternativeName>
        <fullName evidence="12">Branched-chain alpha-keto acid dehydrogenase complex component E2</fullName>
    </alternativeName>
</protein>
<evidence type="ECO:0000256" key="9">
    <source>
        <dbReference type="ARBA" id="ARBA00023315"/>
    </source>
</evidence>
<dbReference type="InterPro" id="IPR009737">
    <property type="entry name" value="Aim32/Apd1-like"/>
</dbReference>
<evidence type="ECO:0000256" key="14">
    <source>
        <dbReference type="SAM" id="MobiDB-lite"/>
    </source>
</evidence>
<dbReference type="Pfam" id="PF01363">
    <property type="entry name" value="FYVE"/>
    <property type="match status" value="1"/>
</dbReference>
<dbReference type="InterPro" id="IPR036625">
    <property type="entry name" value="E3-bd_dom_sf"/>
</dbReference>
<dbReference type="InterPro" id="IPR001841">
    <property type="entry name" value="Znf_RING"/>
</dbReference>
<evidence type="ECO:0000256" key="6">
    <source>
        <dbReference type="ARBA" id="ARBA00022823"/>
    </source>
</evidence>
<dbReference type="InterPro" id="IPR011053">
    <property type="entry name" value="Single_hybrid_motif"/>
</dbReference>
<dbReference type="Gene3D" id="2.40.50.100">
    <property type="match status" value="1"/>
</dbReference>
<feature type="domain" description="Lipoyl-binding" evidence="17">
    <location>
        <begin position="765"/>
        <end position="840"/>
    </location>
</feature>
<gene>
    <name evidence="19" type="ORF">MFLAVUS_008334</name>
</gene>
<dbReference type="InterPro" id="IPR017455">
    <property type="entry name" value="Znf_FYVE-rel"/>
</dbReference>
<keyword evidence="5 13" id="KW-0863">Zinc-finger</keyword>
<evidence type="ECO:0000256" key="7">
    <source>
        <dbReference type="ARBA" id="ARBA00022833"/>
    </source>
</evidence>
<dbReference type="CDD" id="cd00065">
    <property type="entry name" value="FYVE_like_SF"/>
    <property type="match status" value="1"/>
</dbReference>
<dbReference type="CDD" id="cd03062">
    <property type="entry name" value="TRX_Fd_Sucrase"/>
    <property type="match status" value="1"/>
</dbReference>
<evidence type="ECO:0000256" key="10">
    <source>
        <dbReference type="ARBA" id="ARBA00038880"/>
    </source>
</evidence>
<keyword evidence="8" id="KW-0809">Transit peptide</keyword>
<keyword evidence="6" id="KW-0450">Lipoyl</keyword>
<dbReference type="Proteomes" id="UP001473302">
    <property type="component" value="Unassembled WGS sequence"/>
</dbReference>
<evidence type="ECO:0000256" key="1">
    <source>
        <dbReference type="ARBA" id="ARBA00001938"/>
    </source>
</evidence>
<dbReference type="PROSITE" id="PS50968">
    <property type="entry name" value="BIOTINYL_LIPOYL"/>
    <property type="match status" value="1"/>
</dbReference>
<evidence type="ECO:0000256" key="4">
    <source>
        <dbReference type="ARBA" id="ARBA00022723"/>
    </source>
</evidence>
<evidence type="ECO:0000313" key="19">
    <source>
        <dbReference type="EMBL" id="GAA5814831.1"/>
    </source>
</evidence>
<evidence type="ECO:0000256" key="11">
    <source>
        <dbReference type="ARBA" id="ARBA00039275"/>
    </source>
</evidence>
<comment type="caution">
    <text evidence="19">The sequence shown here is derived from an EMBL/GenBank/DDBJ whole genome shotgun (WGS) entry which is preliminary data.</text>
</comment>
<evidence type="ECO:0000259" key="15">
    <source>
        <dbReference type="PROSITE" id="PS50089"/>
    </source>
</evidence>
<dbReference type="InterPro" id="IPR013083">
    <property type="entry name" value="Znf_RING/FYVE/PHD"/>
</dbReference>
<dbReference type="InterPro" id="IPR050743">
    <property type="entry name" value="2-oxoacid_DH_E2_comp"/>
</dbReference>
<dbReference type="SUPFAM" id="SSF47005">
    <property type="entry name" value="Peripheral subunit-binding domain of 2-oxo acid dehydrogenase complex"/>
    <property type="match status" value="1"/>
</dbReference>
<evidence type="ECO:0000256" key="2">
    <source>
        <dbReference type="ARBA" id="ARBA00007317"/>
    </source>
</evidence>
<evidence type="ECO:0000259" key="18">
    <source>
        <dbReference type="PROSITE" id="PS51826"/>
    </source>
</evidence>
<keyword evidence="9" id="KW-0012">Acyltransferase</keyword>
<dbReference type="InterPro" id="IPR000306">
    <property type="entry name" value="Znf_FYVE"/>
</dbReference>
<feature type="domain" description="Peripheral subunit-binding (PSBD)" evidence="18">
    <location>
        <begin position="875"/>
        <end position="912"/>
    </location>
</feature>
<dbReference type="InterPro" id="IPR003016">
    <property type="entry name" value="2-oxoA_DH_lipoyl-BS"/>
</dbReference>
<dbReference type="SMART" id="SM00064">
    <property type="entry name" value="FYVE"/>
    <property type="match status" value="1"/>
</dbReference>
<organism evidence="19 20">
    <name type="scientific">Mucor flavus</name>
    <dbReference type="NCBI Taxonomy" id="439312"/>
    <lineage>
        <taxon>Eukaryota</taxon>
        <taxon>Fungi</taxon>
        <taxon>Fungi incertae sedis</taxon>
        <taxon>Mucoromycota</taxon>
        <taxon>Mucoromycotina</taxon>
        <taxon>Mucoromycetes</taxon>
        <taxon>Mucorales</taxon>
        <taxon>Mucorineae</taxon>
        <taxon>Mucoraceae</taxon>
        <taxon>Mucor</taxon>
    </lineage>
</organism>